<evidence type="ECO:0000256" key="5">
    <source>
        <dbReference type="ARBA" id="ARBA00022840"/>
    </source>
</evidence>
<evidence type="ECO:0000256" key="6">
    <source>
        <dbReference type="RuleBase" id="RU367135"/>
    </source>
</evidence>
<reference evidence="7 8" key="1">
    <citation type="submission" date="2015-07" db="EMBL/GenBank/DDBJ databases">
        <title>The genome of Pseudoloma neurophilia, a relevant intracellular parasite of the zebrafish.</title>
        <authorList>
            <person name="Ndikumana S."/>
            <person name="Pelin A."/>
            <person name="Sanders J."/>
            <person name="Corradi N."/>
        </authorList>
    </citation>
    <scope>NUCLEOTIDE SEQUENCE [LARGE SCALE GENOMIC DNA]</scope>
    <source>
        <strain evidence="7 8">MK1</strain>
    </source>
</reference>
<evidence type="ECO:0000256" key="4">
    <source>
        <dbReference type="ARBA" id="ARBA00022741"/>
    </source>
</evidence>
<dbReference type="EC" id="6.3.2.2" evidence="1 6"/>
<evidence type="ECO:0000313" key="7">
    <source>
        <dbReference type="EMBL" id="KRH92708.1"/>
    </source>
</evidence>
<proteinExistence type="inferred from homology"/>
<sequence>LIDNTYCDYSVEELENIVRPRIYMEYFPKFIPKGENYLKELRQIKKGQGDLVKKFISKDTSCPYDEGELSQEVSSSDTKSSETIFLKDGGPSKIGPSEEYYFAKNRSLIDQFMVCLSDRQTPYKKSTQKPTIRKSKFSCSDMFISEYASQFNDTEVSFKQEHLNYLVNQKVDVTMAKYIASLFIRDPLVNIKEYECENEDEESIYKFLNIQSNNFKSTMLKLPIDDGWRVELRSIEIQVTPYENYCIIIFVTLLVEWVRSIYQEKLAEKKTNIGFYIPMSLVEKNFARAGISRHSSDDFSRPHCIYNGESFEEARMSDEYFKLLKMLECGEKTKEEIFHTEEYKKYGVKAPKDNMKFFFKQNESESVEEMTIEEIIVPICTELKSQHPEYHSEIEYIEKKAKSELVPSLHFFFSNRRRHVKSPGSEYDTQNSKKTNLVRLKECDSYFYLKRELEEK</sequence>
<name>A0A0R0M040_9MICR</name>
<organism evidence="7 8">
    <name type="scientific">Pseudoloma neurophilia</name>
    <dbReference type="NCBI Taxonomy" id="146866"/>
    <lineage>
        <taxon>Eukaryota</taxon>
        <taxon>Fungi</taxon>
        <taxon>Fungi incertae sedis</taxon>
        <taxon>Microsporidia</taxon>
        <taxon>Pseudoloma</taxon>
    </lineage>
</organism>
<dbReference type="Proteomes" id="UP000051530">
    <property type="component" value="Unassembled WGS sequence"/>
</dbReference>
<dbReference type="PANTHER" id="PTHR11164">
    <property type="entry name" value="GLUTAMATE CYSTEINE LIGASE"/>
    <property type="match status" value="1"/>
</dbReference>
<keyword evidence="3 6" id="KW-0317">Glutathione biosynthesis</keyword>
<keyword evidence="4 6" id="KW-0547">Nucleotide-binding</keyword>
<evidence type="ECO:0000256" key="3">
    <source>
        <dbReference type="ARBA" id="ARBA00022684"/>
    </source>
</evidence>
<dbReference type="GO" id="GO:0004357">
    <property type="term" value="F:glutamate-cysteine ligase activity"/>
    <property type="evidence" value="ECO:0007669"/>
    <property type="project" value="UniProtKB-UniRule"/>
</dbReference>
<feature type="non-terminal residue" evidence="7">
    <location>
        <position position="1"/>
    </location>
</feature>
<dbReference type="Gene3D" id="3.30.590.50">
    <property type="match status" value="1"/>
</dbReference>
<comment type="catalytic activity">
    <reaction evidence="6">
        <text>L-cysteine + L-glutamate + ATP = gamma-L-glutamyl-L-cysteine + ADP + phosphate + H(+)</text>
        <dbReference type="Rhea" id="RHEA:13285"/>
        <dbReference type="ChEBI" id="CHEBI:15378"/>
        <dbReference type="ChEBI" id="CHEBI:29985"/>
        <dbReference type="ChEBI" id="CHEBI:30616"/>
        <dbReference type="ChEBI" id="CHEBI:35235"/>
        <dbReference type="ChEBI" id="CHEBI:43474"/>
        <dbReference type="ChEBI" id="CHEBI:58173"/>
        <dbReference type="ChEBI" id="CHEBI:456216"/>
        <dbReference type="EC" id="6.3.2.2"/>
    </reaction>
</comment>
<dbReference type="GO" id="GO:0005524">
    <property type="term" value="F:ATP binding"/>
    <property type="evidence" value="ECO:0007669"/>
    <property type="project" value="UniProtKB-UniRule"/>
</dbReference>
<comment type="similarity">
    <text evidence="6">Belongs to the glutamate--cysteine ligase type 3 family.</text>
</comment>
<evidence type="ECO:0000256" key="1">
    <source>
        <dbReference type="ARBA" id="ARBA00012220"/>
    </source>
</evidence>
<dbReference type="AlphaFoldDB" id="A0A0R0M040"/>
<dbReference type="GO" id="GO:0006750">
    <property type="term" value="P:glutathione biosynthetic process"/>
    <property type="evidence" value="ECO:0007669"/>
    <property type="project" value="UniProtKB-UniRule"/>
</dbReference>
<keyword evidence="5 6" id="KW-0067">ATP-binding</keyword>
<dbReference type="OrthoDB" id="7939818at2759"/>
<dbReference type="UniPathway" id="UPA00142">
    <property type="reaction ID" value="UER00209"/>
</dbReference>
<protein>
    <recommendedName>
        <fullName evidence="1 6">Glutamate--cysteine ligase</fullName>
        <ecNumber evidence="1 6">6.3.2.2</ecNumber>
    </recommendedName>
    <alternativeName>
        <fullName evidence="6">Gamma-ECS</fullName>
    </alternativeName>
    <alternativeName>
        <fullName evidence="6">Gamma-glutamylcysteine synthetase</fullName>
    </alternativeName>
</protein>
<gene>
    <name evidence="7" type="ORF">M153_33100002</name>
</gene>
<keyword evidence="8" id="KW-1185">Reference proteome</keyword>
<dbReference type="InterPro" id="IPR004308">
    <property type="entry name" value="GCS"/>
</dbReference>
<dbReference type="EMBL" id="LGUB01000734">
    <property type="protein sequence ID" value="KRH92708.1"/>
    <property type="molecule type" value="Genomic_DNA"/>
</dbReference>
<dbReference type="VEuPathDB" id="MicrosporidiaDB:M153_33100002"/>
<keyword evidence="2 6" id="KW-0436">Ligase</keyword>
<dbReference type="PANTHER" id="PTHR11164:SF0">
    <property type="entry name" value="GLUTAMATE--CYSTEINE LIGASE CATALYTIC SUBUNIT"/>
    <property type="match status" value="1"/>
</dbReference>
<comment type="pathway">
    <text evidence="6">Sulfur metabolism; glutathione biosynthesis; glutathione from L-cysteine and L-glutamate: step 1/2.</text>
</comment>
<evidence type="ECO:0000256" key="2">
    <source>
        <dbReference type="ARBA" id="ARBA00022598"/>
    </source>
</evidence>
<comment type="caution">
    <text evidence="7">The sequence shown here is derived from an EMBL/GenBank/DDBJ whole genome shotgun (WGS) entry which is preliminary data.</text>
</comment>
<dbReference type="Pfam" id="PF03074">
    <property type="entry name" value="GCS"/>
    <property type="match status" value="1"/>
</dbReference>
<accession>A0A0R0M040</accession>
<evidence type="ECO:0000313" key="8">
    <source>
        <dbReference type="Proteomes" id="UP000051530"/>
    </source>
</evidence>